<accession>A0ABS2GPA6</accession>
<reference evidence="1 2" key="1">
    <citation type="journal article" date="2021" name="Sci. Rep.">
        <title>The distribution of antibiotic resistance genes in chicken gut microbiota commensals.</title>
        <authorList>
            <person name="Juricova H."/>
            <person name="Matiasovicova J."/>
            <person name="Kubasova T."/>
            <person name="Cejkova D."/>
            <person name="Rychlik I."/>
        </authorList>
    </citation>
    <scope>NUCLEOTIDE SEQUENCE [LARGE SCALE GENOMIC DNA]</scope>
    <source>
        <strain evidence="1 2">An562</strain>
    </source>
</reference>
<dbReference type="EMBL" id="JACJKX010000001">
    <property type="protein sequence ID" value="MBM6927680.1"/>
    <property type="molecule type" value="Genomic_DNA"/>
</dbReference>
<dbReference type="Proteomes" id="UP000777002">
    <property type="component" value="Unassembled WGS sequence"/>
</dbReference>
<organism evidence="1 2">
    <name type="scientific">Parasutterella secunda</name>
    <dbReference type="NCBI Taxonomy" id="626947"/>
    <lineage>
        <taxon>Bacteria</taxon>
        <taxon>Pseudomonadati</taxon>
        <taxon>Pseudomonadota</taxon>
        <taxon>Betaproteobacteria</taxon>
        <taxon>Burkholderiales</taxon>
        <taxon>Sutterellaceae</taxon>
        <taxon>Parasutterella</taxon>
    </lineage>
</organism>
<dbReference type="SUPFAM" id="SSF159888">
    <property type="entry name" value="YdhG-like"/>
    <property type="match status" value="1"/>
</dbReference>
<proteinExistence type="predicted"/>
<name>A0ABS2GPA6_9BURK</name>
<keyword evidence="2" id="KW-1185">Reference proteome</keyword>
<comment type="caution">
    <text evidence="1">The sequence shown here is derived from an EMBL/GenBank/DDBJ whole genome shotgun (WGS) entry which is preliminary data.</text>
</comment>
<dbReference type="RefSeq" id="WP_205049283.1">
    <property type="nucleotide sequence ID" value="NZ_JACJKX010000001.1"/>
</dbReference>
<gene>
    <name evidence="1" type="ORF">H5985_00090</name>
</gene>
<sequence length="167" mass="19025">MSTVGDYLQSLPPDRRVAMAKICSLIRRSARGVRESMRHALAFYELQGPLFALESGEKSMTLYVAEESVLEAFKDKLQVNMQRRSILFSDLNRIPLDNIERIVRDSVTARRSRVAKGEVPTQAQMLEIWGVTEEDAKAPPPVVRISMKSRDEEMIELIDDTKKTTKK</sequence>
<evidence type="ECO:0000313" key="1">
    <source>
        <dbReference type="EMBL" id="MBM6927680.1"/>
    </source>
</evidence>
<dbReference type="Gene3D" id="3.90.1150.200">
    <property type="match status" value="1"/>
</dbReference>
<evidence type="ECO:0000313" key="2">
    <source>
        <dbReference type="Proteomes" id="UP000777002"/>
    </source>
</evidence>
<protein>
    <submittedName>
        <fullName evidence="1">DUF1801 domain-containing protein</fullName>
    </submittedName>
</protein>